<feature type="domain" description="Condensation" evidence="1">
    <location>
        <begin position="19"/>
        <end position="266"/>
    </location>
</feature>
<dbReference type="PANTHER" id="PTHR28037">
    <property type="entry name" value="ALCOHOL O-ACETYLTRANSFERASE 1-RELATED"/>
    <property type="match status" value="1"/>
</dbReference>
<dbReference type="PANTHER" id="PTHR28037:SF1">
    <property type="entry name" value="ALCOHOL O-ACETYLTRANSFERASE 1-RELATED"/>
    <property type="match status" value="1"/>
</dbReference>
<gene>
    <name evidence="2" type="ORF">HDE68_003252</name>
</gene>
<organism evidence="2 3">
    <name type="scientific">Pedobacter cryoconitis</name>
    <dbReference type="NCBI Taxonomy" id="188932"/>
    <lineage>
        <taxon>Bacteria</taxon>
        <taxon>Pseudomonadati</taxon>
        <taxon>Bacteroidota</taxon>
        <taxon>Sphingobacteriia</taxon>
        <taxon>Sphingobacteriales</taxon>
        <taxon>Sphingobacteriaceae</taxon>
        <taxon>Pedobacter</taxon>
    </lineage>
</organism>
<dbReference type="AlphaFoldDB" id="A0A7W8ZP28"/>
<dbReference type="Gene3D" id="3.30.559.30">
    <property type="entry name" value="Nonribosomal peptide synthetase, condensation domain"/>
    <property type="match status" value="1"/>
</dbReference>
<dbReference type="SUPFAM" id="SSF52777">
    <property type="entry name" value="CoA-dependent acyltransferases"/>
    <property type="match status" value="2"/>
</dbReference>
<accession>A0A7W8ZP28</accession>
<dbReference type="InterPro" id="IPR023213">
    <property type="entry name" value="CAT-like_dom_sf"/>
</dbReference>
<evidence type="ECO:0000313" key="2">
    <source>
        <dbReference type="EMBL" id="MBB5637337.1"/>
    </source>
</evidence>
<dbReference type="GO" id="GO:0003824">
    <property type="term" value="F:catalytic activity"/>
    <property type="evidence" value="ECO:0007669"/>
    <property type="project" value="InterPro"/>
</dbReference>
<protein>
    <submittedName>
        <fullName evidence="2">NRPS condensation-like uncharacterized protein</fullName>
    </submittedName>
</protein>
<proteinExistence type="predicted"/>
<dbReference type="EMBL" id="JACHCE010000005">
    <property type="protein sequence ID" value="MBB5637337.1"/>
    <property type="molecule type" value="Genomic_DNA"/>
</dbReference>
<dbReference type="Proteomes" id="UP000537204">
    <property type="component" value="Unassembled WGS sequence"/>
</dbReference>
<sequence length="425" mass="48459">MKRKLLFGERLMLGDGMTPFNAVIPVKIRGEFSAASLHHALFRLQQKHPWLNAVITYDKNNRPFFTTETERPVKIPVQIIPRHSDEQWHTETINQWSVPFKTDQEPMMRMVWIKGDGVSELMMVIHHCLIDGGAVLALLSALYELIDNGDADVGQENPIQSLADIIPAEILGNRKKNFKAALIGSMAVLALWFMPAGKKAVERQKDYMLNWKLDEEMTIQVSNFCKSYGITVNTLLCAVLLQAFKEVRKENANNKISCPVDLRNLNKRIKKDNIFAFGSMFVVSSYPELNFISNAKEIQKDIRQKVKKLDPYLMLMVLERAHPILHKFRRFLKHGKSSNDCMFSNMGRMAIPYQYDTFEIETIYSPTVIGPLGNTTSLIASTYRGKLDLAFVASEGFVPYTDGQAIKSRIMEILEEQLQTQLQPA</sequence>
<evidence type="ECO:0000313" key="3">
    <source>
        <dbReference type="Proteomes" id="UP000537204"/>
    </source>
</evidence>
<reference evidence="2 3" key="1">
    <citation type="submission" date="2020-08" db="EMBL/GenBank/DDBJ databases">
        <title>Genomic Encyclopedia of Type Strains, Phase IV (KMG-V): Genome sequencing to study the core and pangenomes of soil and plant-associated prokaryotes.</title>
        <authorList>
            <person name="Whitman W."/>
        </authorList>
    </citation>
    <scope>NUCLEOTIDE SEQUENCE [LARGE SCALE GENOMIC DNA]</scope>
    <source>
        <strain evidence="2 3">S3M1</strain>
    </source>
</reference>
<comment type="caution">
    <text evidence="2">The sequence shown here is derived from an EMBL/GenBank/DDBJ whole genome shotgun (WGS) entry which is preliminary data.</text>
</comment>
<dbReference type="InterPro" id="IPR052058">
    <property type="entry name" value="Alcohol_O-acetyltransferase"/>
</dbReference>
<dbReference type="Gene3D" id="3.30.559.10">
    <property type="entry name" value="Chloramphenicol acetyltransferase-like domain"/>
    <property type="match status" value="1"/>
</dbReference>
<dbReference type="Pfam" id="PF00668">
    <property type="entry name" value="Condensation"/>
    <property type="match status" value="1"/>
</dbReference>
<name>A0A7W8ZP28_9SPHI</name>
<evidence type="ECO:0000259" key="1">
    <source>
        <dbReference type="Pfam" id="PF00668"/>
    </source>
</evidence>
<dbReference type="RefSeq" id="WP_183883219.1">
    <property type="nucleotide sequence ID" value="NZ_JACHCD010000001.1"/>
</dbReference>
<dbReference type="InterPro" id="IPR001242">
    <property type="entry name" value="Condensation_dom"/>
</dbReference>